<gene>
    <name evidence="3" type="ORF">EU348_08390</name>
</gene>
<dbReference type="SUPFAM" id="SSF56601">
    <property type="entry name" value="beta-lactamase/transpeptidase-like"/>
    <property type="match status" value="1"/>
</dbReference>
<feature type="chain" id="PRO_5019245161" evidence="1">
    <location>
        <begin position="27"/>
        <end position="364"/>
    </location>
</feature>
<dbReference type="AlphaFoldDB" id="A0A411DLE6"/>
<evidence type="ECO:0000259" key="2">
    <source>
        <dbReference type="Pfam" id="PF00144"/>
    </source>
</evidence>
<dbReference type="GO" id="GO:0016787">
    <property type="term" value="F:hydrolase activity"/>
    <property type="evidence" value="ECO:0007669"/>
    <property type="project" value="UniProtKB-KW"/>
</dbReference>
<dbReference type="PANTHER" id="PTHR43283:SF7">
    <property type="entry name" value="BETA-LACTAMASE-RELATED DOMAIN-CONTAINING PROTEIN"/>
    <property type="match status" value="1"/>
</dbReference>
<feature type="signal peptide" evidence="1">
    <location>
        <begin position="1"/>
        <end position="26"/>
    </location>
</feature>
<reference evidence="3" key="1">
    <citation type="submission" date="2019-01" db="EMBL/GenBank/DDBJ databases">
        <title>Whole Genome Sequencing for Putative Detection of Antimicrobial Resistance and Potential Virulence Factors in Chryseobacterium indologenes isolated from Nile Tilapia in Tanzania.</title>
        <authorList>
            <person name="Mwega E."/>
            <person name="Mutoloki S."/>
            <person name="Mugimba K."/>
            <person name="Colquhoun D."/>
            <person name="Mdegela R."/>
            <person name="Evensen O."/>
            <person name="Wasteson Y."/>
        </authorList>
    </citation>
    <scope>NUCLEOTIDE SEQUENCE [LARGE SCALE GENOMIC DNA]</scope>
    <source>
        <strain evidence="3">StR 01</strain>
    </source>
</reference>
<organism evidence="3">
    <name type="scientific">Chryseobacterium indologenes</name>
    <name type="common">Flavobacterium indologenes</name>
    <dbReference type="NCBI Taxonomy" id="253"/>
    <lineage>
        <taxon>Bacteria</taxon>
        <taxon>Pseudomonadati</taxon>
        <taxon>Bacteroidota</taxon>
        <taxon>Flavobacteriia</taxon>
        <taxon>Flavobacteriales</taxon>
        <taxon>Weeksellaceae</taxon>
        <taxon>Chryseobacterium group</taxon>
        <taxon>Chryseobacterium</taxon>
    </lineage>
</organism>
<dbReference type="InterPro" id="IPR001466">
    <property type="entry name" value="Beta-lactam-related"/>
</dbReference>
<dbReference type="PANTHER" id="PTHR43283">
    <property type="entry name" value="BETA-LACTAMASE-RELATED"/>
    <property type="match status" value="1"/>
</dbReference>
<accession>A0A411DLE6</accession>
<dbReference type="InterPro" id="IPR012338">
    <property type="entry name" value="Beta-lactam/transpept-like"/>
</dbReference>
<keyword evidence="1" id="KW-0732">Signal</keyword>
<dbReference type="Gene3D" id="3.40.710.10">
    <property type="entry name" value="DD-peptidase/beta-lactamase superfamily"/>
    <property type="match status" value="1"/>
</dbReference>
<evidence type="ECO:0000256" key="1">
    <source>
        <dbReference type="SAM" id="SignalP"/>
    </source>
</evidence>
<dbReference type="InterPro" id="IPR050789">
    <property type="entry name" value="Diverse_Enzym_Activities"/>
</dbReference>
<feature type="domain" description="Beta-lactamase-related" evidence="2">
    <location>
        <begin position="53"/>
        <end position="338"/>
    </location>
</feature>
<evidence type="ECO:0000313" key="3">
    <source>
        <dbReference type="EMBL" id="QBA21206.1"/>
    </source>
</evidence>
<dbReference type="EMBL" id="CP035532">
    <property type="protein sequence ID" value="QBA21206.1"/>
    <property type="molecule type" value="Genomic_DNA"/>
</dbReference>
<sequence length="364" mass="41278">MRSRQLLQAITMLCLTLFCPNVKSQAAFNKELPKEFTDHFTQEINDSIPSLGSFIVSQNDKLIYEYYSHGANKETIFSIKSVTKSIVSVLAGIAQDKNILPNLNTPVLKILPEYNVSRSSFKNISNIEGKVAHDSIRNTLTLRNLLTMQGGFDWIENSKISTAMSFSGDPVKFVLDLPFEEYPGTVFNYNSGETHLFGAALAKIVKTNLKQFAAENLFKPLKINVPRRDTDSMNRNIAGSEMFMKPEDMLKFGLMILNNGKLGGRQIVSSKWIQESTAEHVKLDSWDVMPGANGYGYYWWRRKTNGHQAFVATGYGGQLICIIPDLKMVIVTTCFLNDKNRGRSEIKRLHYFIDKMTKEDIYKH</sequence>
<name>A0A411DLE6_CHRID</name>
<dbReference type="Pfam" id="PF00144">
    <property type="entry name" value="Beta-lactamase"/>
    <property type="match status" value="1"/>
</dbReference>
<keyword evidence="3" id="KW-0378">Hydrolase</keyword>
<proteinExistence type="predicted"/>
<protein>
    <submittedName>
        <fullName evidence="3">Class C beta-lactamase-related serine hydrolase</fullName>
    </submittedName>
</protein>